<dbReference type="eggNOG" id="KOG3113">
    <property type="taxonomic scope" value="Eukaryota"/>
</dbReference>
<dbReference type="InterPro" id="IPR013083">
    <property type="entry name" value="Znf_RING/FYVE/PHD"/>
</dbReference>
<evidence type="ECO:0000313" key="4">
    <source>
        <dbReference type="Proteomes" id="UP000029867"/>
    </source>
</evidence>
<evidence type="ECO:0000313" key="3">
    <source>
        <dbReference type="EMBL" id="ONH73669.1"/>
    </source>
</evidence>
<dbReference type="AlphaFoldDB" id="A0A099NUW6"/>
<name>A0A099NUW6_PICKU</name>
<dbReference type="Proteomes" id="UP000029867">
    <property type="component" value="Unassembled WGS sequence"/>
</dbReference>
<accession>A0A099NUW6</accession>
<dbReference type="PANTHER" id="PTHR12775">
    <property type="entry name" value="PROTEIN C20ORF43 HOMOLOG"/>
    <property type="match status" value="1"/>
</dbReference>
<dbReference type="GO" id="GO:0006274">
    <property type="term" value="P:DNA replication termination"/>
    <property type="evidence" value="ECO:0007669"/>
    <property type="project" value="TreeGrafter"/>
</dbReference>
<dbReference type="OrthoDB" id="247013at2759"/>
<organism evidence="2 4">
    <name type="scientific">Pichia kudriavzevii</name>
    <name type="common">Yeast</name>
    <name type="synonym">Issatchenkia orientalis</name>
    <dbReference type="NCBI Taxonomy" id="4909"/>
    <lineage>
        <taxon>Eukaryota</taxon>
        <taxon>Fungi</taxon>
        <taxon>Dikarya</taxon>
        <taxon>Ascomycota</taxon>
        <taxon>Saccharomycotina</taxon>
        <taxon>Pichiomycetes</taxon>
        <taxon>Pichiales</taxon>
        <taxon>Pichiaceae</taxon>
        <taxon>Pichia</taxon>
    </lineage>
</organism>
<reference evidence="1 6" key="5">
    <citation type="submission" date="2018-06" db="EMBL/GenBank/DDBJ databases">
        <title>Population genomics shows no distinction between pathogenic Candida krusei and environmental Pichia kudriavzevii: One species, four names.</title>
        <authorList>
            <person name="Douglass A.P."/>
            <person name="Offei B."/>
            <person name="Braun-Galleani S."/>
            <person name="Coughlan A.Y."/>
            <person name="Martos A."/>
            <person name="Ortiz-Merino R.A."/>
            <person name="Byrne K.P."/>
            <person name="Wolfe K.H."/>
        </authorList>
    </citation>
    <scope>NUCLEOTIDE SEQUENCE [LARGE SCALE GENOMIC DNA]</scope>
    <source>
        <strain evidence="1 6">CBS573</strain>
    </source>
</reference>
<dbReference type="Pfam" id="PF04641">
    <property type="entry name" value="Rtf2"/>
    <property type="match status" value="1"/>
</dbReference>
<dbReference type="EMBL" id="MQVM01000013">
    <property type="protein sequence ID" value="ONH73669.1"/>
    <property type="molecule type" value="Genomic_DNA"/>
</dbReference>
<dbReference type="VEuPathDB" id="FungiDB:C5L36_0A07260"/>
<dbReference type="EMBL" id="JQFK01000060">
    <property type="protein sequence ID" value="KGK36628.1"/>
    <property type="molecule type" value="Genomic_DNA"/>
</dbReference>
<reference evidence="4" key="1">
    <citation type="journal article" date="2014" name="Microb. Cell Fact.">
        <title>Exploiting Issatchenkia orientalis SD108 for succinic acid production.</title>
        <authorList>
            <person name="Xiao H."/>
            <person name="Shao Z."/>
            <person name="Jiang Y."/>
            <person name="Dole S."/>
            <person name="Zhao H."/>
        </authorList>
    </citation>
    <scope>NUCLEOTIDE SEQUENCE [LARGE SCALE GENOMIC DNA]</scope>
    <source>
        <strain evidence="4">SD108</strain>
    </source>
</reference>
<reference evidence="3" key="4">
    <citation type="submission" date="2017-01" db="EMBL/GenBank/DDBJ databases">
        <authorList>
            <person name="Mah S.A."/>
            <person name="Swanson W.J."/>
            <person name="Moy G.W."/>
            <person name="Vacquier V.D."/>
        </authorList>
    </citation>
    <scope>NUCLEOTIDE SEQUENCE [LARGE SCALE GENOMIC DNA]</scope>
    <source>
        <strain evidence="3">129</strain>
    </source>
</reference>
<gene>
    <name evidence="3" type="ORF">BOH78_2982</name>
    <name evidence="1" type="ORF">C5L36_0A07260</name>
    <name evidence="2" type="ORF">JL09_g4209</name>
</gene>
<dbReference type="EMBL" id="CP028773">
    <property type="protein sequence ID" value="AWU74124.1"/>
    <property type="molecule type" value="Genomic_DNA"/>
</dbReference>
<evidence type="ECO:0000313" key="5">
    <source>
        <dbReference type="Proteomes" id="UP000189274"/>
    </source>
</evidence>
<dbReference type="Gene3D" id="3.30.40.10">
    <property type="entry name" value="Zinc/RING finger domain, C3HC4 (zinc finger)"/>
    <property type="match status" value="1"/>
</dbReference>
<dbReference type="InterPro" id="IPR006735">
    <property type="entry name" value="Rtf2"/>
</dbReference>
<evidence type="ECO:0000313" key="2">
    <source>
        <dbReference type="EMBL" id="KGK36628.1"/>
    </source>
</evidence>
<proteinExistence type="predicted"/>
<dbReference type="STRING" id="4909.A0A099NUW6"/>
<reference evidence="5" key="3">
    <citation type="journal article" date="2017" name="Genome Announc.">
        <title>Genome sequences of Cyberlindnera fabianii 65, Pichia kudriavzevii 129, and Saccharomyces cerevisiae 131 isolated from fermented masau fruits in Zimbabwe.</title>
        <authorList>
            <person name="van Rijswijck I.M.H."/>
            <person name="Derks M.F.L."/>
            <person name="Abee T."/>
            <person name="de Ridder D."/>
            <person name="Smid E.J."/>
        </authorList>
    </citation>
    <scope>NUCLEOTIDE SEQUENCE [LARGE SCALE GENOMIC DNA]</scope>
    <source>
        <strain evidence="5">129</strain>
    </source>
</reference>
<reference evidence="2" key="2">
    <citation type="submission" date="2014-08" db="EMBL/GenBank/DDBJ databases">
        <title>Exploiting Issatchenkia orientalis SD108 for Succinic Acid Production.</title>
        <authorList>
            <person name="Xiao H."/>
            <person name="Shao Z."/>
            <person name="Jiang Y."/>
            <person name="Dole S."/>
            <person name="Zhao H."/>
        </authorList>
    </citation>
    <scope>NUCLEOTIDE SEQUENCE [LARGE SCALE GENOMIC DNA]</scope>
    <source>
        <strain evidence="2">SD108</strain>
    </source>
</reference>
<dbReference type="PANTHER" id="PTHR12775:SF0">
    <property type="entry name" value="REPLICATION TERMINATION FACTOR 2"/>
    <property type="match status" value="1"/>
</dbReference>
<evidence type="ECO:0000313" key="1">
    <source>
        <dbReference type="EMBL" id="AWU74124.1"/>
    </source>
</evidence>
<evidence type="ECO:0000313" key="6">
    <source>
        <dbReference type="Proteomes" id="UP000249293"/>
    </source>
</evidence>
<sequence length="163" mass="18881">MYTKCPITNKPLEEPIVSDWRGHLYSKEAVIGELLQKKGRFKSLNDVIDIKIRLENGKLTCPLSGKVVDLLDDDVTLQELQFSYIVPCGCAMNTKVLRDLNAVRCPLCHEPFDQQNIIDINGNEAELQKRMDTLMEKRLYHNLKERKRKKTPEDKVSKKRKVL</sequence>
<protein>
    <submittedName>
        <fullName evidence="3">Replication termination factor 2</fullName>
    </submittedName>
</protein>
<dbReference type="Proteomes" id="UP000249293">
    <property type="component" value="Chromosome 1"/>
</dbReference>
<keyword evidence="6" id="KW-1185">Reference proteome</keyword>
<dbReference type="HOGENOM" id="CLU_048955_2_1_1"/>
<dbReference type="Proteomes" id="UP000189274">
    <property type="component" value="Unassembled WGS sequence"/>
</dbReference>
<dbReference type="GO" id="GO:0005634">
    <property type="term" value="C:nucleus"/>
    <property type="evidence" value="ECO:0007669"/>
    <property type="project" value="TreeGrafter"/>
</dbReference>